<keyword evidence="13" id="KW-1185">Reference proteome</keyword>
<dbReference type="SUPFAM" id="SSF47699">
    <property type="entry name" value="Bifunctional inhibitor/lipid-transfer protein/seed storage 2S albumin"/>
    <property type="match status" value="1"/>
</dbReference>
<evidence type="ECO:0000256" key="7">
    <source>
        <dbReference type="ARBA" id="ARBA00023180"/>
    </source>
</evidence>
<evidence type="ECO:0000313" key="13">
    <source>
        <dbReference type="Proteomes" id="UP001567538"/>
    </source>
</evidence>
<sequence>MEMKVGNVLLSLMVTTILFSCLLIGSRAQQLQQQQQCIDELRFCIRYLNDTSQPPHTCCQPLDYIVKSLPQCFCNFMSTLAVDLVKSMGINISRAQTLPERCGQRVNPLECITGTSVARSNNPTPNTANYSILWDSSFVIAFAAFSIIINLREL</sequence>
<comment type="similarity">
    <text evidence="2">Belongs to the plant LTP family.</text>
</comment>
<keyword evidence="7" id="KW-0325">Glycoprotein</keyword>
<dbReference type="AlphaFoldDB" id="A0ABD1GF39"/>
<reference evidence="12 13" key="1">
    <citation type="submission" date="2024-06" db="EMBL/GenBank/DDBJ databases">
        <title>A chromosome level genome sequence of Diviner's sage (Salvia divinorum).</title>
        <authorList>
            <person name="Ford S.A."/>
            <person name="Ro D.-K."/>
            <person name="Ness R.W."/>
            <person name="Phillips M.A."/>
        </authorList>
    </citation>
    <scope>NUCLEOTIDE SEQUENCE [LARGE SCALE GENOMIC DNA]</scope>
    <source>
        <strain evidence="12">SAF-2024a</strain>
        <tissue evidence="12">Leaf</tissue>
    </source>
</reference>
<evidence type="ECO:0000259" key="11">
    <source>
        <dbReference type="Pfam" id="PF14368"/>
    </source>
</evidence>
<evidence type="ECO:0000256" key="9">
    <source>
        <dbReference type="SAM" id="Phobius"/>
    </source>
</evidence>
<evidence type="ECO:0000256" key="6">
    <source>
        <dbReference type="ARBA" id="ARBA00023157"/>
    </source>
</evidence>
<dbReference type="Proteomes" id="UP001567538">
    <property type="component" value="Unassembled WGS sequence"/>
</dbReference>
<gene>
    <name evidence="12" type="ORF">AAHA92_26631</name>
</gene>
<dbReference type="CDD" id="cd00010">
    <property type="entry name" value="AAI_LTSS"/>
    <property type="match status" value="1"/>
</dbReference>
<protein>
    <submittedName>
        <fullName evidence="12">Lipid transfer-like protein vas</fullName>
    </submittedName>
</protein>
<keyword evidence="8" id="KW-0449">Lipoprotein</keyword>
<evidence type="ECO:0000256" key="5">
    <source>
        <dbReference type="ARBA" id="ARBA00022729"/>
    </source>
</evidence>
<dbReference type="GO" id="GO:0098552">
    <property type="term" value="C:side of membrane"/>
    <property type="evidence" value="ECO:0007669"/>
    <property type="project" value="UniProtKB-KW"/>
</dbReference>
<dbReference type="InterPro" id="IPR043325">
    <property type="entry name" value="LTSS"/>
</dbReference>
<evidence type="ECO:0000256" key="10">
    <source>
        <dbReference type="SAM" id="SignalP"/>
    </source>
</evidence>
<keyword evidence="3" id="KW-1003">Cell membrane</keyword>
<keyword evidence="9" id="KW-0812">Transmembrane</keyword>
<dbReference type="EMBL" id="JBEAFC010000009">
    <property type="protein sequence ID" value="KAL1542552.1"/>
    <property type="molecule type" value="Genomic_DNA"/>
</dbReference>
<dbReference type="InterPro" id="IPR036312">
    <property type="entry name" value="Bifun_inhib/LTP/seed_sf"/>
</dbReference>
<evidence type="ECO:0000256" key="3">
    <source>
        <dbReference type="ARBA" id="ARBA00022475"/>
    </source>
</evidence>
<evidence type="ECO:0000256" key="1">
    <source>
        <dbReference type="ARBA" id="ARBA00004609"/>
    </source>
</evidence>
<evidence type="ECO:0000256" key="4">
    <source>
        <dbReference type="ARBA" id="ARBA00022622"/>
    </source>
</evidence>
<keyword evidence="5 10" id="KW-0732">Signal</keyword>
<dbReference type="InterPro" id="IPR016140">
    <property type="entry name" value="Bifunc_inhib/LTP/seed_store"/>
</dbReference>
<dbReference type="PROSITE" id="PS51257">
    <property type="entry name" value="PROKAR_LIPOPROTEIN"/>
    <property type="match status" value="1"/>
</dbReference>
<name>A0ABD1GF39_SALDI</name>
<dbReference type="Pfam" id="PF14368">
    <property type="entry name" value="LTP_2"/>
    <property type="match status" value="1"/>
</dbReference>
<evidence type="ECO:0000313" key="12">
    <source>
        <dbReference type="EMBL" id="KAL1542552.1"/>
    </source>
</evidence>
<organism evidence="12 13">
    <name type="scientific">Salvia divinorum</name>
    <name type="common">Maria pastora</name>
    <name type="synonym">Diviner's sage</name>
    <dbReference type="NCBI Taxonomy" id="28513"/>
    <lineage>
        <taxon>Eukaryota</taxon>
        <taxon>Viridiplantae</taxon>
        <taxon>Streptophyta</taxon>
        <taxon>Embryophyta</taxon>
        <taxon>Tracheophyta</taxon>
        <taxon>Spermatophyta</taxon>
        <taxon>Magnoliopsida</taxon>
        <taxon>eudicotyledons</taxon>
        <taxon>Gunneridae</taxon>
        <taxon>Pentapetalae</taxon>
        <taxon>asterids</taxon>
        <taxon>lamiids</taxon>
        <taxon>Lamiales</taxon>
        <taxon>Lamiaceae</taxon>
        <taxon>Nepetoideae</taxon>
        <taxon>Mentheae</taxon>
        <taxon>Salviinae</taxon>
        <taxon>Salvia</taxon>
        <taxon>Salvia subgen. Calosphace</taxon>
    </lineage>
</organism>
<proteinExistence type="inferred from homology"/>
<dbReference type="PANTHER" id="PTHR33044">
    <property type="entry name" value="BIFUNCTIONAL INHIBITOR/LIPID-TRANSFER PROTEIN/SEED STORAGE 2S ALBUMIN SUPERFAMILY PROTEIN-RELATED"/>
    <property type="match status" value="1"/>
</dbReference>
<keyword evidence="6" id="KW-1015">Disulfide bond</keyword>
<dbReference type="Gene3D" id="1.10.110.10">
    <property type="entry name" value="Plant lipid-transfer and hydrophobic proteins"/>
    <property type="match status" value="1"/>
</dbReference>
<accession>A0ABD1GF39</accession>
<keyword evidence="9" id="KW-1133">Transmembrane helix</keyword>
<keyword evidence="9" id="KW-0472">Membrane</keyword>
<keyword evidence="4" id="KW-0336">GPI-anchor</keyword>
<dbReference type="GO" id="GO:0005886">
    <property type="term" value="C:plasma membrane"/>
    <property type="evidence" value="ECO:0007669"/>
    <property type="project" value="UniProtKB-SubCell"/>
</dbReference>
<comment type="caution">
    <text evidence="12">The sequence shown here is derived from an EMBL/GenBank/DDBJ whole genome shotgun (WGS) entry which is preliminary data.</text>
</comment>
<comment type="subcellular location">
    <subcellularLocation>
        <location evidence="1">Cell membrane</location>
        <topology evidence="1">Lipid-anchor</topology>
        <topology evidence="1">GPI-anchor</topology>
    </subcellularLocation>
</comment>
<feature type="domain" description="Bifunctional inhibitor/plant lipid transfer protein/seed storage helical" evidence="11">
    <location>
        <begin position="29"/>
        <end position="111"/>
    </location>
</feature>
<feature type="signal peptide" evidence="10">
    <location>
        <begin position="1"/>
        <end position="28"/>
    </location>
</feature>
<feature type="transmembrane region" description="Helical" evidence="9">
    <location>
        <begin position="132"/>
        <end position="151"/>
    </location>
</feature>
<evidence type="ECO:0000256" key="8">
    <source>
        <dbReference type="ARBA" id="ARBA00023288"/>
    </source>
</evidence>
<feature type="chain" id="PRO_5044784708" evidence="10">
    <location>
        <begin position="29"/>
        <end position="154"/>
    </location>
</feature>
<evidence type="ECO:0000256" key="2">
    <source>
        <dbReference type="ARBA" id="ARBA00009748"/>
    </source>
</evidence>